<evidence type="ECO:0000313" key="3">
    <source>
        <dbReference type="Proteomes" id="UP001560296"/>
    </source>
</evidence>
<dbReference type="Proteomes" id="UP001560296">
    <property type="component" value="Unassembled WGS sequence"/>
</dbReference>
<dbReference type="SUPFAM" id="SSF109604">
    <property type="entry name" value="HD-domain/PDEase-like"/>
    <property type="match status" value="1"/>
</dbReference>
<keyword evidence="3" id="KW-1185">Reference proteome</keyword>
<gene>
    <name evidence="2" type="ORF">AB5S05_07945</name>
</gene>
<dbReference type="PANTHER" id="PTHR40202">
    <property type="match status" value="1"/>
</dbReference>
<dbReference type="PANTHER" id="PTHR40202:SF1">
    <property type="entry name" value="HD DOMAIN-CONTAINING PROTEIN"/>
    <property type="match status" value="1"/>
</dbReference>
<dbReference type="Gene3D" id="1.10.3210.10">
    <property type="entry name" value="Hypothetical protein af1432"/>
    <property type="match status" value="1"/>
</dbReference>
<dbReference type="Pfam" id="PF01966">
    <property type="entry name" value="HD"/>
    <property type="match status" value="1"/>
</dbReference>
<comment type="caution">
    <text evidence="2">The sequence shown here is derived from an EMBL/GenBank/DDBJ whole genome shotgun (WGS) entry which is preliminary data.</text>
</comment>
<dbReference type="EMBL" id="JBFTEG010000004">
    <property type="protein sequence ID" value="MEX6501993.1"/>
    <property type="molecule type" value="Genomic_DNA"/>
</dbReference>
<sequence length="189" mass="21753">MPAPTFTCFTEARAEDWLAIEKHCDEYERGLADRVLAHLQTLKGNALGFPVDRYEHSLQAATRALRDGEDEETVVCALLHDIGDDLAPYNHGELAAAILKPYISAENHWMLAKHAIFQGYYFFHHLGRDRHERDKYRDHPAFERTTRFCERWDQAAFDPDYDTLPLEAFEPMVRRIFARPSYAGAKAAA</sequence>
<accession>A0ABV3YT85</accession>
<dbReference type="InterPro" id="IPR006674">
    <property type="entry name" value="HD_domain"/>
</dbReference>
<organism evidence="2 3">
    <name type="scientific">Pseudomonas zhanjiangensis</name>
    <dbReference type="NCBI Taxonomy" id="3239015"/>
    <lineage>
        <taxon>Bacteria</taxon>
        <taxon>Pseudomonadati</taxon>
        <taxon>Pseudomonadota</taxon>
        <taxon>Gammaproteobacteria</taxon>
        <taxon>Pseudomonadales</taxon>
        <taxon>Pseudomonadaceae</taxon>
        <taxon>Pseudomonas</taxon>
    </lineage>
</organism>
<dbReference type="RefSeq" id="WP_369286962.1">
    <property type="nucleotide sequence ID" value="NZ_JBFTEG010000004.1"/>
</dbReference>
<proteinExistence type="predicted"/>
<evidence type="ECO:0000313" key="2">
    <source>
        <dbReference type="EMBL" id="MEX6501993.1"/>
    </source>
</evidence>
<dbReference type="InterPro" id="IPR052567">
    <property type="entry name" value="OP_Dioxygenase"/>
</dbReference>
<reference evidence="2 3" key="1">
    <citation type="submission" date="2024-07" db="EMBL/GenBank/DDBJ databases">
        <authorList>
            <person name="Li M."/>
        </authorList>
    </citation>
    <scope>NUCLEOTIDE SEQUENCE [LARGE SCALE GENOMIC DNA]</scope>
    <source>
        <strain evidence="2 3">25A3E</strain>
    </source>
</reference>
<feature type="domain" description="HD" evidence="1">
    <location>
        <begin position="53"/>
        <end position="112"/>
    </location>
</feature>
<evidence type="ECO:0000259" key="1">
    <source>
        <dbReference type="Pfam" id="PF01966"/>
    </source>
</evidence>
<name>A0ABV3YT85_9PSED</name>
<protein>
    <submittedName>
        <fullName evidence="2">HD domain-containing protein</fullName>
    </submittedName>
</protein>